<proteinExistence type="predicted"/>
<dbReference type="Proteomes" id="UP001166286">
    <property type="component" value="Unassembled WGS sequence"/>
</dbReference>
<keyword evidence="3" id="KW-1185">Reference proteome</keyword>
<organism evidence="2 3">
    <name type="scientific">Cladonia borealis</name>
    <dbReference type="NCBI Taxonomy" id="184061"/>
    <lineage>
        <taxon>Eukaryota</taxon>
        <taxon>Fungi</taxon>
        <taxon>Dikarya</taxon>
        <taxon>Ascomycota</taxon>
        <taxon>Pezizomycotina</taxon>
        <taxon>Lecanoromycetes</taxon>
        <taxon>OSLEUM clade</taxon>
        <taxon>Lecanoromycetidae</taxon>
        <taxon>Lecanorales</taxon>
        <taxon>Lecanorineae</taxon>
        <taxon>Cladoniaceae</taxon>
        <taxon>Cladonia</taxon>
    </lineage>
</organism>
<comment type="caution">
    <text evidence="2">The sequence shown here is derived from an EMBL/GenBank/DDBJ whole genome shotgun (WGS) entry which is preliminary data.</text>
</comment>
<reference evidence="2" key="1">
    <citation type="submission" date="2023-03" db="EMBL/GenBank/DDBJ databases">
        <title>Complete genome of Cladonia borealis.</title>
        <authorList>
            <person name="Park H."/>
        </authorList>
    </citation>
    <scope>NUCLEOTIDE SEQUENCE</scope>
    <source>
        <strain evidence="2">ANT050790</strain>
    </source>
</reference>
<feature type="compositionally biased region" description="Low complexity" evidence="1">
    <location>
        <begin position="32"/>
        <end position="42"/>
    </location>
</feature>
<feature type="region of interest" description="Disordered" evidence="1">
    <location>
        <begin position="1"/>
        <end position="57"/>
    </location>
</feature>
<dbReference type="AlphaFoldDB" id="A0AA39R0M9"/>
<gene>
    <name evidence="2" type="ORF">JMJ35_004769</name>
</gene>
<name>A0AA39R0M9_9LECA</name>
<protein>
    <submittedName>
        <fullName evidence="2">Uncharacterized protein</fullName>
    </submittedName>
</protein>
<accession>A0AA39R0M9</accession>
<sequence length="143" mass="16161">MASKPAPSLSTHSSKTNVRRNLFHHQLSRRPTSTSTSMSGSTLQEPLPDNSSDIVVKDRNGNYQVDIPLLPPLDEEQMQEEDEAAMEKERQEARLLEMWKDKHLQPSDPAELYAAVQAKLRRVVASLDEDNWMFEAEQQTSGG</sequence>
<evidence type="ECO:0000313" key="2">
    <source>
        <dbReference type="EMBL" id="KAK0512752.1"/>
    </source>
</evidence>
<evidence type="ECO:0000313" key="3">
    <source>
        <dbReference type="Proteomes" id="UP001166286"/>
    </source>
</evidence>
<evidence type="ECO:0000256" key="1">
    <source>
        <dbReference type="SAM" id="MobiDB-lite"/>
    </source>
</evidence>
<dbReference type="EMBL" id="JAFEKC020000009">
    <property type="protein sequence ID" value="KAK0512752.1"/>
    <property type="molecule type" value="Genomic_DNA"/>
</dbReference>
<feature type="compositionally biased region" description="Basic residues" evidence="1">
    <location>
        <begin position="17"/>
        <end position="28"/>
    </location>
</feature>